<dbReference type="PANTHER" id="PTHR12984">
    <property type="entry name" value="SCY1-RELATED S/T PROTEIN KINASE-LIKE"/>
    <property type="match status" value="1"/>
</dbReference>
<proteinExistence type="predicted"/>
<dbReference type="PANTHER" id="PTHR12984:SF6">
    <property type="entry name" value="SCY1-LIKE PROTEIN 2"/>
    <property type="match status" value="1"/>
</dbReference>
<dbReference type="GO" id="GO:0004672">
    <property type="term" value="F:protein kinase activity"/>
    <property type="evidence" value="ECO:0007669"/>
    <property type="project" value="InterPro"/>
</dbReference>
<dbReference type="GO" id="GO:0005524">
    <property type="term" value="F:ATP binding"/>
    <property type="evidence" value="ECO:0007669"/>
    <property type="project" value="InterPro"/>
</dbReference>
<organism evidence="4">
    <name type="scientific">Polytomella parva</name>
    <dbReference type="NCBI Taxonomy" id="51329"/>
    <lineage>
        <taxon>Eukaryota</taxon>
        <taxon>Viridiplantae</taxon>
        <taxon>Chlorophyta</taxon>
        <taxon>core chlorophytes</taxon>
        <taxon>Chlorophyceae</taxon>
        <taxon>CS clade</taxon>
        <taxon>Chlamydomonadales</taxon>
        <taxon>Chlamydomonadaceae</taxon>
        <taxon>Polytomella</taxon>
    </lineage>
</organism>
<keyword evidence="2" id="KW-0812">Transmembrane</keyword>
<feature type="transmembrane region" description="Helical" evidence="2">
    <location>
        <begin position="781"/>
        <end position="805"/>
    </location>
</feature>
<dbReference type="InterPro" id="IPR011009">
    <property type="entry name" value="Kinase-like_dom_sf"/>
</dbReference>
<name>A0A7S0YR33_9CHLO</name>
<accession>A0A7S0YR33</accession>
<sequence>MEFVSALKNVAQRTSDAIVKHLSDSTTPGPSFYSPQGVPQIASSKIGKSYGITSSQFCTCGPRDIWQVFPGAPYAHHTTSRHIGGSMDSLYSSCDSSQSVSIWILNKRSLLERCKNHNDGSFTGSSNPNPSKFLEVALDLQRRSIRALTRIKHPKILKVIETLEESSNLMIFVTEPIHGSLRGLLNRAHGVLRDPTVNDSNDSNDSSSSTTAYPSAISSDSPVPPPPTAAGVLGLYDTASSSLSYSSSSPFPPTCASDSHVSDSDHLTPVLSMLDVKLGVLDLMEAVEFLHDHVHVIHAGISPYDIVVSADRHWKLAGMQFTIACTPGASQVVGSSVVQGPPFPYRDPYPHLLDELSRPVLSYSAPEMVSDGAGASGTSGGGFSPAVDAFSTAAVAFEAQLASTVERLRLQSSGSRQPRPNPFSSVSLQLLPVQCDVSKYLRHVRALTSASSALVLSPGSVEFLRDPRLVSVAGEALTVLFPLLISELDQRMALAGLRRHSWLAADESLAALRFAGDMMSVDANKKIAFLNALEKGKIPEMDSATLRLRLLPPVLTELRNVRSPVSSSAFPVAVSILQRIGSESTRKTAAAATLQEAAMDAAAAAVSLSSTEAEAAAASEWLLNLVQRSNVLAPIFFLKSGLGAVGNGGNGGNMSGGGGGGGGVDQGCWILTHLFCLFTIEWVATKSITANIINCSLVAICIRSSISSSTIGISHVCVAVRTTRDHSRKKPLRYWAGSRTCLRGGKVFFHRTGSRFRFRIRIIDFRTRSSDAVTMIMSHDIVGIFFFPFPILIMILITISITIAVKIINIV</sequence>
<dbReference type="AlphaFoldDB" id="A0A7S0YR33"/>
<dbReference type="Gene3D" id="1.10.510.10">
    <property type="entry name" value="Transferase(Phosphotransferase) domain 1"/>
    <property type="match status" value="1"/>
</dbReference>
<feature type="compositionally biased region" description="Polar residues" evidence="1">
    <location>
        <begin position="210"/>
        <end position="221"/>
    </location>
</feature>
<gene>
    <name evidence="4" type="ORF">PPAR00522_LOCUS19788</name>
</gene>
<feature type="region of interest" description="Disordered" evidence="1">
    <location>
        <begin position="192"/>
        <end position="231"/>
    </location>
</feature>
<evidence type="ECO:0000313" key="4">
    <source>
        <dbReference type="EMBL" id="CAD8788810.1"/>
    </source>
</evidence>
<dbReference type="InterPro" id="IPR051177">
    <property type="entry name" value="CIK-Related_Protein"/>
</dbReference>
<feature type="domain" description="Protein kinase" evidence="3">
    <location>
        <begin position="76"/>
        <end position="503"/>
    </location>
</feature>
<dbReference type="PROSITE" id="PS50011">
    <property type="entry name" value="PROTEIN_KINASE_DOM"/>
    <property type="match status" value="1"/>
</dbReference>
<dbReference type="SUPFAM" id="SSF56112">
    <property type="entry name" value="Protein kinase-like (PK-like)"/>
    <property type="match status" value="1"/>
</dbReference>
<evidence type="ECO:0000256" key="2">
    <source>
        <dbReference type="SAM" id="Phobius"/>
    </source>
</evidence>
<keyword evidence="2" id="KW-0472">Membrane</keyword>
<keyword evidence="2" id="KW-1133">Transmembrane helix</keyword>
<reference evidence="4" key="1">
    <citation type="submission" date="2021-01" db="EMBL/GenBank/DDBJ databases">
        <authorList>
            <person name="Corre E."/>
            <person name="Pelletier E."/>
            <person name="Niang G."/>
            <person name="Scheremetjew M."/>
            <person name="Finn R."/>
            <person name="Kale V."/>
            <person name="Holt S."/>
            <person name="Cochrane G."/>
            <person name="Meng A."/>
            <person name="Brown T."/>
            <person name="Cohen L."/>
        </authorList>
    </citation>
    <scope>NUCLEOTIDE SEQUENCE</scope>
    <source>
        <strain evidence="4">SAG 63-3</strain>
    </source>
</reference>
<evidence type="ECO:0000259" key="3">
    <source>
        <dbReference type="PROSITE" id="PS50011"/>
    </source>
</evidence>
<protein>
    <recommendedName>
        <fullName evidence="3">Protein kinase domain-containing protein</fullName>
    </recommendedName>
</protein>
<evidence type="ECO:0000256" key="1">
    <source>
        <dbReference type="SAM" id="MobiDB-lite"/>
    </source>
</evidence>
<dbReference type="InterPro" id="IPR000719">
    <property type="entry name" value="Prot_kinase_dom"/>
</dbReference>
<feature type="compositionally biased region" description="Low complexity" evidence="1">
    <location>
        <begin position="198"/>
        <end position="209"/>
    </location>
</feature>
<dbReference type="EMBL" id="HBFM01030352">
    <property type="protein sequence ID" value="CAD8788810.1"/>
    <property type="molecule type" value="Transcribed_RNA"/>
</dbReference>